<evidence type="ECO:0000256" key="1">
    <source>
        <dbReference type="SAM" id="MobiDB-lite"/>
    </source>
</evidence>
<evidence type="ECO:0000313" key="2">
    <source>
        <dbReference type="EMBL" id="OUD00090.1"/>
    </source>
</evidence>
<accession>A0A243RYN0</accession>
<name>A0A243RYN0_9ACTN</name>
<proteinExistence type="predicted"/>
<evidence type="ECO:0000313" key="3">
    <source>
        <dbReference type="Proteomes" id="UP000194761"/>
    </source>
</evidence>
<dbReference type="AlphaFoldDB" id="A0A243RYN0"/>
<feature type="compositionally biased region" description="Basic residues" evidence="1">
    <location>
        <begin position="113"/>
        <end position="123"/>
    </location>
</feature>
<sequence>MPAPSETTAIAALRQHITTAAAADLLELARTCPDRKVRAAADRVAGALERLRTRLAETTGEAYRHAEHDQAAADIPATEAEAAQSTPVAAEPLAGTPAGRCRTARPAPAAPRTPRRTARKPKPRRSETGNDSGLGNQLGDRGMFTGPIPELNEEELAATRRLCARYGRTAAEVAELIDMLGVA</sequence>
<dbReference type="EMBL" id="NGFP01000001">
    <property type="protein sequence ID" value="OUD00090.1"/>
    <property type="molecule type" value="Genomic_DNA"/>
</dbReference>
<feature type="compositionally biased region" description="Low complexity" evidence="1">
    <location>
        <begin position="96"/>
        <end position="112"/>
    </location>
</feature>
<gene>
    <name evidence="2" type="ORF">CA984_00150</name>
</gene>
<dbReference type="Proteomes" id="UP000194761">
    <property type="component" value="Unassembled WGS sequence"/>
</dbReference>
<keyword evidence="3" id="KW-1185">Reference proteome</keyword>
<feature type="region of interest" description="Disordered" evidence="1">
    <location>
        <begin position="77"/>
        <end position="141"/>
    </location>
</feature>
<dbReference type="RefSeq" id="WP_086566411.1">
    <property type="nucleotide sequence ID" value="NZ_NGFP01000001.1"/>
</dbReference>
<organism evidence="2 3">
    <name type="scientific">Streptosporangium minutum</name>
    <dbReference type="NCBI Taxonomy" id="569862"/>
    <lineage>
        <taxon>Bacteria</taxon>
        <taxon>Bacillati</taxon>
        <taxon>Actinomycetota</taxon>
        <taxon>Actinomycetes</taxon>
        <taxon>Streptosporangiales</taxon>
        <taxon>Streptosporangiaceae</taxon>
        <taxon>Streptosporangium</taxon>
    </lineage>
</organism>
<reference evidence="2 3" key="1">
    <citation type="submission" date="2017-05" db="EMBL/GenBank/DDBJ databases">
        <title>Biotechnological potential of actinobacteria isolated from South African environments.</title>
        <authorList>
            <person name="Le Roes-Hill M."/>
            <person name="Prins A."/>
            <person name="Durrell K.A."/>
        </authorList>
    </citation>
    <scope>NUCLEOTIDE SEQUENCE [LARGE SCALE GENOMIC DNA]</scope>
    <source>
        <strain evidence="2">M26</strain>
    </source>
</reference>
<comment type="caution">
    <text evidence="2">The sequence shown here is derived from an EMBL/GenBank/DDBJ whole genome shotgun (WGS) entry which is preliminary data.</text>
</comment>
<protein>
    <submittedName>
        <fullName evidence="2">Uncharacterized protein</fullName>
    </submittedName>
</protein>